<keyword evidence="2" id="KW-1185">Reference proteome</keyword>
<evidence type="ECO:0000313" key="2">
    <source>
        <dbReference type="Proteomes" id="UP000821845"/>
    </source>
</evidence>
<dbReference type="Proteomes" id="UP000821845">
    <property type="component" value="Chromosome 7"/>
</dbReference>
<protein>
    <submittedName>
        <fullName evidence="1">Uncharacterized protein</fullName>
    </submittedName>
</protein>
<reference evidence="1" key="1">
    <citation type="submission" date="2020-05" db="EMBL/GenBank/DDBJ databases">
        <title>Large-scale comparative analyses of tick genomes elucidate their genetic diversity and vector capacities.</title>
        <authorList>
            <person name="Jia N."/>
            <person name="Wang J."/>
            <person name="Shi W."/>
            <person name="Du L."/>
            <person name="Sun Y."/>
            <person name="Zhan W."/>
            <person name="Jiang J."/>
            <person name="Wang Q."/>
            <person name="Zhang B."/>
            <person name="Ji P."/>
            <person name="Sakyi L.B."/>
            <person name="Cui X."/>
            <person name="Yuan T."/>
            <person name="Jiang B."/>
            <person name="Yang W."/>
            <person name="Lam T.T.-Y."/>
            <person name="Chang Q."/>
            <person name="Ding S."/>
            <person name="Wang X."/>
            <person name="Zhu J."/>
            <person name="Ruan X."/>
            <person name="Zhao L."/>
            <person name="Wei J."/>
            <person name="Que T."/>
            <person name="Du C."/>
            <person name="Cheng J."/>
            <person name="Dai P."/>
            <person name="Han X."/>
            <person name="Huang E."/>
            <person name="Gao Y."/>
            <person name="Liu J."/>
            <person name="Shao H."/>
            <person name="Ye R."/>
            <person name="Li L."/>
            <person name="Wei W."/>
            <person name="Wang X."/>
            <person name="Wang C."/>
            <person name="Yang T."/>
            <person name="Huo Q."/>
            <person name="Li W."/>
            <person name="Guo W."/>
            <person name="Chen H."/>
            <person name="Zhou L."/>
            <person name="Ni X."/>
            <person name="Tian J."/>
            <person name="Zhou Y."/>
            <person name="Sheng Y."/>
            <person name="Liu T."/>
            <person name="Pan Y."/>
            <person name="Xia L."/>
            <person name="Li J."/>
            <person name="Zhao F."/>
            <person name="Cao W."/>
        </authorList>
    </citation>
    <scope>NUCLEOTIDE SEQUENCE</scope>
    <source>
        <strain evidence="1">Hyas-2018</strain>
    </source>
</reference>
<proteinExistence type="predicted"/>
<evidence type="ECO:0000313" key="1">
    <source>
        <dbReference type="EMBL" id="KAH6926695.1"/>
    </source>
</evidence>
<dbReference type="EMBL" id="CM023487">
    <property type="protein sequence ID" value="KAH6926695.1"/>
    <property type="molecule type" value="Genomic_DNA"/>
</dbReference>
<name>A0ACB7RW04_HYAAI</name>
<sequence>MPQFTDTDTVLFTRQQHHQQNAKGFELDLQKNEIADAQSLARSALPRLKELKLGQNCLSTVAKFLSRSGGNHIERLDFSNNFLTDIMPGAFHRLRRLITLDLSNNSISHLRDSYFARDSLLEGIDLSMNNLTAVSGLFFTTRKIRAIRLSFNHIRDIRDAFSGLTELRMLYLRSNKISSIPDGTFGDNLQLTYVDLIANNIAWIGRNAFKGLVTLRKLRLERNRIVSLNGSLNNLPKLEYLGASYNAILRLESNEFGNNAGLRSISLKENNITDLRWAFTGATALRFVNLAGNQVELIRRSNPLICDCRMAWLVEGDSDTRIRIATCAKPRSLKGKQLRVLAQQDLVRWKDDCEPGCQCECNEGPLGEREISVKCFSVTEGHVPKVLPKGTTRLDLSSNRLVRLDETVKKAAPLLQVLSLRDNMLAIVNATSIPERLTSLDLRGNKMKRLPFLLLTQLNLTAIWLSGNQYTCECSDYDFTQWIQAHANVVRDASEILCGKSANPFVSGKQFFTLGQNDLCPAKLPQGVVYVLLTLEALVVFAGPKGGYLLQDIIRDAVACSRRTLLVLTENFVASEWCRLEFRLAHQRALRDNINRLVIVLVEQLGPGTLDEDLRLYLRTANYLRWGEPNFWDRLLNSLATRRARNKIIVKEEKRIPELTTNAHTTSN</sequence>
<gene>
    <name evidence="1" type="ORF">HPB50_021210</name>
</gene>
<organism evidence="1 2">
    <name type="scientific">Hyalomma asiaticum</name>
    <name type="common">Tick</name>
    <dbReference type="NCBI Taxonomy" id="266040"/>
    <lineage>
        <taxon>Eukaryota</taxon>
        <taxon>Metazoa</taxon>
        <taxon>Ecdysozoa</taxon>
        <taxon>Arthropoda</taxon>
        <taxon>Chelicerata</taxon>
        <taxon>Arachnida</taxon>
        <taxon>Acari</taxon>
        <taxon>Parasitiformes</taxon>
        <taxon>Ixodida</taxon>
        <taxon>Ixodoidea</taxon>
        <taxon>Ixodidae</taxon>
        <taxon>Hyalomminae</taxon>
        <taxon>Hyalomma</taxon>
    </lineage>
</organism>
<comment type="caution">
    <text evidence="1">The sequence shown here is derived from an EMBL/GenBank/DDBJ whole genome shotgun (WGS) entry which is preliminary data.</text>
</comment>
<accession>A0ACB7RW04</accession>